<keyword evidence="3" id="KW-1185">Reference proteome</keyword>
<dbReference type="InterPro" id="IPR054189">
    <property type="entry name" value="DUF6894"/>
</dbReference>
<feature type="domain" description="DUF6894" evidence="1">
    <location>
        <begin position="4"/>
        <end position="70"/>
    </location>
</feature>
<protein>
    <recommendedName>
        <fullName evidence="1">DUF6894 domain-containing protein</fullName>
    </recommendedName>
</protein>
<dbReference type="Pfam" id="PF21834">
    <property type="entry name" value="DUF6894"/>
    <property type="match status" value="1"/>
</dbReference>
<evidence type="ECO:0000313" key="2">
    <source>
        <dbReference type="EMBL" id="MBB3146106.1"/>
    </source>
</evidence>
<evidence type="ECO:0000259" key="1">
    <source>
        <dbReference type="Pfam" id="PF21834"/>
    </source>
</evidence>
<proteinExistence type="predicted"/>
<sequence>MPLFRFVFHEDVVLEDVKGIELPDYEHALAEAKLAAQETIVDGVLEGLDPTGWVVRVYNEPGELIGTIFFADLLKADSQARHGN</sequence>
<dbReference type="Proteomes" id="UP000554520">
    <property type="component" value="Unassembled WGS sequence"/>
</dbReference>
<dbReference type="EMBL" id="JACHXN010000007">
    <property type="protein sequence ID" value="MBB3146106.1"/>
    <property type="molecule type" value="Genomic_DNA"/>
</dbReference>
<accession>A0A839U4V2</accession>
<organism evidence="2 3">
    <name type="scientific">Phyllobacterium trifolii</name>
    <dbReference type="NCBI Taxonomy" id="300193"/>
    <lineage>
        <taxon>Bacteria</taxon>
        <taxon>Pseudomonadati</taxon>
        <taxon>Pseudomonadota</taxon>
        <taxon>Alphaproteobacteria</taxon>
        <taxon>Hyphomicrobiales</taxon>
        <taxon>Phyllobacteriaceae</taxon>
        <taxon>Phyllobacterium</taxon>
    </lineage>
</organism>
<dbReference type="AlphaFoldDB" id="A0A839U4V2"/>
<name>A0A839U4V2_9HYPH</name>
<evidence type="ECO:0000313" key="3">
    <source>
        <dbReference type="Proteomes" id="UP000554520"/>
    </source>
</evidence>
<dbReference type="RefSeq" id="WP_112529934.1">
    <property type="nucleotide sequence ID" value="NZ_JACHXN010000007.1"/>
</dbReference>
<reference evidence="2 3" key="1">
    <citation type="submission" date="2020-08" db="EMBL/GenBank/DDBJ databases">
        <title>Genomic Encyclopedia of Type Strains, Phase III (KMG-III): the genomes of soil and plant-associated and newly described type strains.</title>
        <authorList>
            <person name="Whitman W."/>
        </authorList>
    </citation>
    <scope>NUCLEOTIDE SEQUENCE [LARGE SCALE GENOMIC DNA]</scope>
    <source>
        <strain evidence="2 3">CECT 7015</strain>
    </source>
</reference>
<comment type="caution">
    <text evidence="2">The sequence shown here is derived from an EMBL/GenBank/DDBJ whole genome shotgun (WGS) entry which is preliminary data.</text>
</comment>
<gene>
    <name evidence="2" type="ORF">FHS21_002521</name>
</gene>